<keyword evidence="8 17" id="KW-0521">NADP</keyword>
<comment type="similarity">
    <text evidence="17">Belongs to the NnrD/CARKD family.</text>
</comment>
<dbReference type="Gene3D" id="3.40.50.10260">
    <property type="entry name" value="YjeF N-terminal domain"/>
    <property type="match status" value="1"/>
</dbReference>
<evidence type="ECO:0000256" key="12">
    <source>
        <dbReference type="ARBA" id="ARBA00023239"/>
    </source>
</evidence>
<feature type="domain" description="YjeF N-terminal" evidence="21">
    <location>
        <begin position="21"/>
        <end position="221"/>
    </location>
</feature>
<dbReference type="EC" id="5.1.99.6" evidence="19"/>
<feature type="binding site" evidence="17">
    <location>
        <position position="328"/>
    </location>
    <ligand>
        <name>(6S)-NADPHX</name>
        <dbReference type="ChEBI" id="CHEBI:64076"/>
    </ligand>
</feature>
<gene>
    <name evidence="17" type="primary">nnrD</name>
    <name evidence="18" type="synonym">nnrE</name>
    <name evidence="22" type="ORF">E8K88_12185</name>
</gene>
<dbReference type="SUPFAM" id="SSF53613">
    <property type="entry name" value="Ribokinase-like"/>
    <property type="match status" value="1"/>
</dbReference>
<accession>A0A4S5BJU3</accession>
<evidence type="ECO:0000256" key="13">
    <source>
        <dbReference type="ARBA" id="ARBA00023268"/>
    </source>
</evidence>
<dbReference type="InterPro" id="IPR000631">
    <property type="entry name" value="CARKD"/>
</dbReference>
<keyword evidence="10 17" id="KW-0520">NAD</keyword>
<keyword evidence="12 17" id="KW-0456">Lyase</keyword>
<dbReference type="GO" id="GO:0046496">
    <property type="term" value="P:nicotinamide nucleotide metabolic process"/>
    <property type="evidence" value="ECO:0007669"/>
    <property type="project" value="UniProtKB-UniRule"/>
</dbReference>
<dbReference type="InterPro" id="IPR004443">
    <property type="entry name" value="YjeF_N_dom"/>
</dbReference>
<dbReference type="SUPFAM" id="SSF64153">
    <property type="entry name" value="YjeF N-terminal domain-like"/>
    <property type="match status" value="1"/>
</dbReference>
<dbReference type="Pfam" id="PF03853">
    <property type="entry name" value="YjeF_N"/>
    <property type="match status" value="1"/>
</dbReference>
<comment type="function">
    <text evidence="14 19">Bifunctional enzyme that catalyzes the epimerization of the S- and R-forms of NAD(P)HX and the dehydration of the S-form of NAD(P)HX at the expense of ADP, which is converted to AMP. This allows the repair of both epimers of NAD(P)HX, a damaged form of NAD(P)H that is a result of enzymatic or heat-dependent hydration.</text>
</comment>
<dbReference type="OrthoDB" id="9806925at2"/>
<dbReference type="EC" id="4.2.1.136" evidence="19"/>
<evidence type="ECO:0000256" key="8">
    <source>
        <dbReference type="ARBA" id="ARBA00022857"/>
    </source>
</evidence>
<feature type="binding site" evidence="18">
    <location>
        <begin position="70"/>
        <end position="74"/>
    </location>
    <ligand>
        <name>(6S)-NADPHX</name>
        <dbReference type="ChEBI" id="CHEBI:64076"/>
    </ligand>
</feature>
<dbReference type="NCBIfam" id="TIGR00197">
    <property type="entry name" value="yjeF_nterm"/>
    <property type="match status" value="1"/>
</dbReference>
<dbReference type="RefSeq" id="WP_136406946.1">
    <property type="nucleotide sequence ID" value="NZ_SSWX01000015.1"/>
</dbReference>
<keyword evidence="9 18" id="KW-0630">Potassium</keyword>
<evidence type="ECO:0000256" key="10">
    <source>
        <dbReference type="ARBA" id="ARBA00023027"/>
    </source>
</evidence>
<evidence type="ECO:0000313" key="23">
    <source>
        <dbReference type="Proteomes" id="UP000306236"/>
    </source>
</evidence>
<dbReference type="GO" id="GO:0052855">
    <property type="term" value="F:ADP-dependent NAD(P)H-hydrate dehydratase activity"/>
    <property type="evidence" value="ECO:0007669"/>
    <property type="project" value="UniProtKB-UniRule"/>
</dbReference>
<proteinExistence type="inferred from homology"/>
<comment type="cofactor">
    <cofactor evidence="18 19">
        <name>K(+)</name>
        <dbReference type="ChEBI" id="CHEBI:29103"/>
    </cofactor>
    <text evidence="18 19">Binds 1 potassium ion per subunit.</text>
</comment>
<dbReference type="PROSITE" id="PS51383">
    <property type="entry name" value="YJEF_C_3"/>
    <property type="match status" value="1"/>
</dbReference>
<keyword evidence="23" id="KW-1185">Reference proteome</keyword>
<feature type="binding site" evidence="17">
    <location>
        <begin position="424"/>
        <end position="428"/>
    </location>
    <ligand>
        <name>AMP</name>
        <dbReference type="ChEBI" id="CHEBI:456215"/>
    </ligand>
</feature>
<dbReference type="NCBIfam" id="TIGR00196">
    <property type="entry name" value="yjeF_cterm"/>
    <property type="match status" value="1"/>
</dbReference>
<comment type="similarity">
    <text evidence="18">Belongs to the NnrE/AIBP family.</text>
</comment>
<dbReference type="Pfam" id="PF01256">
    <property type="entry name" value="Carb_kinase"/>
    <property type="match status" value="1"/>
</dbReference>
<dbReference type="GO" id="GO:0005524">
    <property type="term" value="F:ATP binding"/>
    <property type="evidence" value="ECO:0007669"/>
    <property type="project" value="UniProtKB-UniRule"/>
</dbReference>
<evidence type="ECO:0000256" key="9">
    <source>
        <dbReference type="ARBA" id="ARBA00022958"/>
    </source>
</evidence>
<feature type="binding site" evidence="17">
    <location>
        <position position="387"/>
    </location>
    <ligand>
        <name>(6S)-NADPHX</name>
        <dbReference type="ChEBI" id="CHEBI:64076"/>
    </ligand>
</feature>
<comment type="catalytic activity">
    <reaction evidence="1 18 19">
        <text>(6R)-NADHX = (6S)-NADHX</text>
        <dbReference type="Rhea" id="RHEA:32215"/>
        <dbReference type="ChEBI" id="CHEBI:64074"/>
        <dbReference type="ChEBI" id="CHEBI:64075"/>
        <dbReference type="EC" id="5.1.99.6"/>
    </reaction>
</comment>
<evidence type="ECO:0000256" key="7">
    <source>
        <dbReference type="ARBA" id="ARBA00022840"/>
    </source>
</evidence>
<evidence type="ECO:0000256" key="16">
    <source>
        <dbReference type="ARBA" id="ARBA00049209"/>
    </source>
</evidence>
<evidence type="ECO:0000256" key="5">
    <source>
        <dbReference type="ARBA" id="ARBA00022723"/>
    </source>
</evidence>
<comment type="caution">
    <text evidence="18">Lacks conserved residue(s) required for the propagation of feature annotation.</text>
</comment>
<comment type="function">
    <text evidence="18">Catalyzes the epimerization of the S- and R-forms of NAD(P)HX, a damaged form of NAD(P)H that is a result of enzymatic or heat-dependent hydration. This is a prerequisite for the S-specific NAD(P)H-hydrate dehydratase to allow the repair of both epimers of NAD(P)HX.</text>
</comment>
<keyword evidence="13" id="KW-0511">Multifunctional enzyme</keyword>
<evidence type="ECO:0000256" key="6">
    <source>
        <dbReference type="ARBA" id="ARBA00022741"/>
    </source>
</evidence>
<keyword evidence="5 18" id="KW-0479">Metal-binding</keyword>
<evidence type="ECO:0000256" key="17">
    <source>
        <dbReference type="HAMAP-Rule" id="MF_01965"/>
    </source>
</evidence>
<dbReference type="PIRSF" id="PIRSF017184">
    <property type="entry name" value="Nnr"/>
    <property type="match status" value="1"/>
</dbReference>
<dbReference type="GO" id="GO:0052856">
    <property type="term" value="F:NAD(P)HX epimerase activity"/>
    <property type="evidence" value="ECO:0007669"/>
    <property type="project" value="UniProtKB-UniRule"/>
</dbReference>
<dbReference type="PANTHER" id="PTHR12592:SF0">
    <property type="entry name" value="ATP-DEPENDENT (S)-NAD(P)H-HYDRATE DEHYDRATASE"/>
    <property type="match status" value="1"/>
</dbReference>
<dbReference type="InterPro" id="IPR030677">
    <property type="entry name" value="Nnr"/>
</dbReference>
<dbReference type="CDD" id="cd01171">
    <property type="entry name" value="YXKO-related"/>
    <property type="match status" value="1"/>
</dbReference>
<dbReference type="InterPro" id="IPR029056">
    <property type="entry name" value="Ribokinase-like"/>
</dbReference>
<feature type="binding site" evidence="18">
    <location>
        <position position="131"/>
    </location>
    <ligand>
        <name>K(+)</name>
        <dbReference type="ChEBI" id="CHEBI:29103"/>
    </ligand>
</feature>
<dbReference type="GO" id="GO:0046872">
    <property type="term" value="F:metal ion binding"/>
    <property type="evidence" value="ECO:0007669"/>
    <property type="project" value="UniProtKB-UniRule"/>
</dbReference>
<evidence type="ECO:0000313" key="22">
    <source>
        <dbReference type="EMBL" id="THJ32449.1"/>
    </source>
</evidence>
<evidence type="ECO:0000256" key="4">
    <source>
        <dbReference type="ARBA" id="ARBA00009524"/>
    </source>
</evidence>
<evidence type="ECO:0000256" key="19">
    <source>
        <dbReference type="PIRNR" id="PIRNR017184"/>
    </source>
</evidence>
<evidence type="ECO:0000256" key="15">
    <source>
        <dbReference type="ARBA" id="ARBA00048238"/>
    </source>
</evidence>
<comment type="function">
    <text evidence="17">Catalyzes the dehydration of the S-form of NAD(P)HX at the expense of ADP, which is converted to AMP. Together with NAD(P)HX epimerase, which catalyzes the epimerization of the S- and R-forms, the enzyme allows the repair of both epimers of NAD(P)HX, a damaged form of NAD(P)H that is a result of enzymatic or heat-dependent hydration.</text>
</comment>
<dbReference type="PANTHER" id="PTHR12592">
    <property type="entry name" value="ATP-DEPENDENT (S)-NAD(P)H-HYDRATE DEHYDRATASE FAMILY MEMBER"/>
    <property type="match status" value="1"/>
</dbReference>
<evidence type="ECO:0000256" key="3">
    <source>
        <dbReference type="ARBA" id="ARBA00006001"/>
    </source>
</evidence>
<feature type="binding site" evidence="17">
    <location>
        <position position="454"/>
    </location>
    <ligand>
        <name>(6S)-NADPHX</name>
        <dbReference type="ChEBI" id="CHEBI:64076"/>
    </ligand>
</feature>
<protein>
    <recommendedName>
        <fullName evidence="19">Bifunctional NAD(P)H-hydrate repair enzyme</fullName>
    </recommendedName>
    <alternativeName>
        <fullName evidence="19">Nicotinamide nucleotide repair protein</fullName>
    </alternativeName>
    <domain>
        <recommendedName>
            <fullName evidence="19">ADP-dependent (S)-NAD(P)H-hydrate dehydratase</fullName>
            <ecNumber evidence="19">4.2.1.136</ecNumber>
        </recommendedName>
        <alternativeName>
            <fullName evidence="19">ADP-dependent NAD(P)HX dehydratase</fullName>
        </alternativeName>
    </domain>
    <domain>
        <recommendedName>
            <fullName evidence="19">NAD(P)H-hydrate epimerase</fullName>
            <ecNumber evidence="19">5.1.99.6</ecNumber>
        </recommendedName>
    </domain>
</protein>
<comment type="caution">
    <text evidence="22">The sequence shown here is derived from an EMBL/GenBank/DDBJ whole genome shotgun (WGS) entry which is preliminary data.</text>
</comment>
<keyword evidence="7 17" id="KW-0067">ATP-binding</keyword>
<dbReference type="HAMAP" id="MF_01966">
    <property type="entry name" value="NADHX_epimerase"/>
    <property type="match status" value="1"/>
</dbReference>
<feature type="binding site" evidence="18">
    <location>
        <begin position="135"/>
        <end position="141"/>
    </location>
    <ligand>
        <name>(6S)-NADPHX</name>
        <dbReference type="ChEBI" id="CHEBI:64076"/>
    </ligand>
</feature>
<dbReference type="GO" id="GO:0110051">
    <property type="term" value="P:metabolite repair"/>
    <property type="evidence" value="ECO:0007669"/>
    <property type="project" value="TreeGrafter"/>
</dbReference>
<dbReference type="HAMAP" id="MF_01965">
    <property type="entry name" value="NADHX_dehydratase"/>
    <property type="match status" value="1"/>
</dbReference>
<feature type="binding site" evidence="17">
    <location>
        <position position="453"/>
    </location>
    <ligand>
        <name>AMP</name>
        <dbReference type="ChEBI" id="CHEBI:456215"/>
    </ligand>
</feature>
<evidence type="ECO:0000256" key="14">
    <source>
        <dbReference type="ARBA" id="ARBA00025153"/>
    </source>
</evidence>
<keyword evidence="6 17" id="KW-0547">Nucleotide-binding</keyword>
<dbReference type="InterPro" id="IPR036652">
    <property type="entry name" value="YjeF_N_dom_sf"/>
</dbReference>
<dbReference type="AlphaFoldDB" id="A0A4S5BJU3"/>
<keyword evidence="11 18" id="KW-0413">Isomerase</keyword>
<comment type="catalytic activity">
    <reaction evidence="16 17 19">
        <text>(6S)-NADPHX + ADP = AMP + phosphate + NADPH + H(+)</text>
        <dbReference type="Rhea" id="RHEA:32235"/>
        <dbReference type="ChEBI" id="CHEBI:15378"/>
        <dbReference type="ChEBI" id="CHEBI:43474"/>
        <dbReference type="ChEBI" id="CHEBI:57783"/>
        <dbReference type="ChEBI" id="CHEBI:64076"/>
        <dbReference type="ChEBI" id="CHEBI:456215"/>
        <dbReference type="ChEBI" id="CHEBI:456216"/>
        <dbReference type="EC" id="4.2.1.136"/>
    </reaction>
</comment>
<dbReference type="PROSITE" id="PS01050">
    <property type="entry name" value="YJEF_C_2"/>
    <property type="match status" value="1"/>
</dbReference>
<comment type="catalytic activity">
    <reaction evidence="2 18 19">
        <text>(6R)-NADPHX = (6S)-NADPHX</text>
        <dbReference type="Rhea" id="RHEA:32227"/>
        <dbReference type="ChEBI" id="CHEBI:64076"/>
        <dbReference type="ChEBI" id="CHEBI:64077"/>
        <dbReference type="EC" id="5.1.99.6"/>
    </reaction>
</comment>
<evidence type="ECO:0000259" key="20">
    <source>
        <dbReference type="PROSITE" id="PS51383"/>
    </source>
</evidence>
<comment type="subunit">
    <text evidence="17">Homotetramer.</text>
</comment>
<comment type="cofactor">
    <cofactor evidence="17">
        <name>Mg(2+)</name>
        <dbReference type="ChEBI" id="CHEBI:18420"/>
    </cofactor>
</comment>
<name>A0A4S5BJU3_9BURK</name>
<dbReference type="InterPro" id="IPR017953">
    <property type="entry name" value="Carbohydrate_kinase_pred_CS"/>
</dbReference>
<feature type="binding site" evidence="18">
    <location>
        <position position="71"/>
    </location>
    <ligand>
        <name>K(+)</name>
        <dbReference type="ChEBI" id="CHEBI:29103"/>
    </ligand>
</feature>
<dbReference type="Proteomes" id="UP000306236">
    <property type="component" value="Unassembled WGS sequence"/>
</dbReference>
<feature type="binding site" evidence="18">
    <location>
        <position position="167"/>
    </location>
    <ligand>
        <name>K(+)</name>
        <dbReference type="ChEBI" id="CHEBI:29103"/>
    </ligand>
</feature>
<dbReference type="EMBL" id="SSWX01000015">
    <property type="protein sequence ID" value="THJ32449.1"/>
    <property type="molecule type" value="Genomic_DNA"/>
</dbReference>
<evidence type="ECO:0000256" key="18">
    <source>
        <dbReference type="HAMAP-Rule" id="MF_01966"/>
    </source>
</evidence>
<evidence type="ECO:0000259" key="21">
    <source>
        <dbReference type="PROSITE" id="PS51385"/>
    </source>
</evidence>
<comment type="catalytic activity">
    <reaction evidence="15 17 19">
        <text>(6S)-NADHX + ADP = AMP + phosphate + NADH + H(+)</text>
        <dbReference type="Rhea" id="RHEA:32223"/>
        <dbReference type="ChEBI" id="CHEBI:15378"/>
        <dbReference type="ChEBI" id="CHEBI:43474"/>
        <dbReference type="ChEBI" id="CHEBI:57945"/>
        <dbReference type="ChEBI" id="CHEBI:64074"/>
        <dbReference type="ChEBI" id="CHEBI:456215"/>
        <dbReference type="ChEBI" id="CHEBI:456216"/>
        <dbReference type="EC" id="4.2.1.136"/>
    </reaction>
</comment>
<dbReference type="Gene3D" id="3.40.1190.20">
    <property type="match status" value="1"/>
</dbReference>
<reference evidence="22 23" key="1">
    <citation type="submission" date="2019-04" db="EMBL/GenBank/DDBJ databases">
        <title>Lampropedia sp YIM MLB12 draf genome.</title>
        <authorList>
            <person name="Wang Y.-X."/>
        </authorList>
    </citation>
    <scope>NUCLEOTIDE SEQUENCE [LARGE SCALE GENOMIC DNA]</scope>
    <source>
        <strain evidence="22 23">YIM MLB12</strain>
    </source>
</reference>
<organism evidence="22 23">
    <name type="scientific">Lampropedia aestuarii</name>
    <dbReference type="NCBI Taxonomy" id="2562762"/>
    <lineage>
        <taxon>Bacteria</taxon>
        <taxon>Pseudomonadati</taxon>
        <taxon>Pseudomonadota</taxon>
        <taxon>Betaproteobacteria</taxon>
        <taxon>Burkholderiales</taxon>
        <taxon>Comamonadaceae</taxon>
        <taxon>Lampropedia</taxon>
    </lineage>
</organism>
<feature type="binding site" evidence="18">
    <location>
        <position position="164"/>
    </location>
    <ligand>
        <name>(6S)-NADPHX</name>
        <dbReference type="ChEBI" id="CHEBI:64076"/>
    </ligand>
</feature>
<evidence type="ECO:0000256" key="11">
    <source>
        <dbReference type="ARBA" id="ARBA00023235"/>
    </source>
</evidence>
<comment type="similarity">
    <text evidence="3 19">In the N-terminal section; belongs to the NnrE/AIBP family.</text>
</comment>
<evidence type="ECO:0000256" key="2">
    <source>
        <dbReference type="ARBA" id="ARBA00000909"/>
    </source>
</evidence>
<evidence type="ECO:0000256" key="1">
    <source>
        <dbReference type="ARBA" id="ARBA00000013"/>
    </source>
</evidence>
<comment type="similarity">
    <text evidence="4 19">In the C-terminal section; belongs to the NnrD/CARKD family.</text>
</comment>
<feature type="domain" description="YjeF C-terminal" evidence="20">
    <location>
        <begin position="231"/>
        <end position="502"/>
    </location>
</feature>
<dbReference type="PROSITE" id="PS51385">
    <property type="entry name" value="YJEF_N"/>
    <property type="match status" value="1"/>
</dbReference>
<feature type="binding site" evidence="17">
    <location>
        <position position="265"/>
    </location>
    <ligand>
        <name>(6S)-NADPHX</name>
        <dbReference type="ChEBI" id="CHEBI:64076"/>
    </ligand>
</feature>
<sequence>MPLLQSELPSTSLRLLTPAQMLQAEQASMAANATDTADHGLMQRAAQAVAVAIQRRWQPCRVAVLCGPGNNGGDGYVVAHLLRRQGWSVQVFSLTPPQQNQGDAAWAALQWGASTQPLSAFEPTAFDLVVDAIFGAGLNRALGTDVDSCLQACAQAKLPICAVDMPSGVDGSTGQLLGQAAAAALTVTFSCAKPGHFLLPGKDFCGELLVADIGLDAACLQAIGSHTWLNAPALWDHLKPQALPSQHKYKRGHVVVLGGEVLTGAARLAAQAAQRSGAGLVTIAAPASVWGVYAQALQGCMVQSFTDGDALRSIIQEPRRNVCLIGPGAGALDTTRQAVLESAAAGKQLVLDADALTAFAQQPQVLFDALAALAKPLAQARAVLTPHDGEFARLFGHLSAALGKDKCAQARLAAQRAQAVVVLKGADTVIAAPDGRLCINANAPATLATGGTGDVLAGLVAGLLAQGMPAFEAACAAVWLHGQAAQQVGPGLIAEDLLHALA</sequence>